<dbReference type="PANTHER" id="PTHR22760">
    <property type="entry name" value="GLYCOSYLTRANSFERASE"/>
    <property type="match status" value="1"/>
</dbReference>
<dbReference type="EMBL" id="LJIJ01003335">
    <property type="protein sequence ID" value="ODM88666.1"/>
    <property type="molecule type" value="Genomic_DNA"/>
</dbReference>
<evidence type="ECO:0000313" key="10">
    <source>
        <dbReference type="Proteomes" id="UP000094527"/>
    </source>
</evidence>
<dbReference type="OrthoDB" id="416834at2759"/>
<dbReference type="GO" id="GO:0005789">
    <property type="term" value="C:endoplasmic reticulum membrane"/>
    <property type="evidence" value="ECO:0007669"/>
    <property type="project" value="UniProtKB-SubCell"/>
</dbReference>
<keyword evidence="2 8" id="KW-0328">Glycosyltransferase</keyword>
<keyword evidence="10" id="KW-1185">Reference proteome</keyword>
<evidence type="ECO:0000313" key="9">
    <source>
        <dbReference type="EMBL" id="ODM88666.1"/>
    </source>
</evidence>
<keyword evidence="6 8" id="KW-1133">Transmembrane helix</keyword>
<dbReference type="PANTHER" id="PTHR22760:SF4">
    <property type="entry name" value="GPI MANNOSYLTRANSFERASE 3"/>
    <property type="match status" value="1"/>
</dbReference>
<dbReference type="AlphaFoldDB" id="A0A1D2M6S7"/>
<comment type="subcellular location">
    <subcellularLocation>
        <location evidence="1 8">Endoplasmic reticulum membrane</location>
        <topology evidence="1 8">Multi-pass membrane protein</topology>
    </subcellularLocation>
</comment>
<protein>
    <recommendedName>
        <fullName evidence="8">Mannosyltransferase</fullName>
        <ecNumber evidence="8">2.4.1.-</ecNumber>
    </recommendedName>
</protein>
<sequence length="500" mass="57158">MSCIMFFHIYSKHDKPALAMMPQASRRGNRGCVVDMLFHVRYWAALAFKLLVSLGISLTTEFVPDEHWQSTEVAYTLHLGHGHLTWEWYANIRSYIPPVVILSLYKIGSLLNCDGNSIILLWLPKILQSLLTLVGWHYFQNSRLSWFTSFCGARLISNQTEMSLNCIALYWLVTDKLVPFSFIMGLNFAMRPSRYLLVAFPPRVFSPGEDQDCQVFPQVPHLCLNIFKSYSFHFSALPLGAALALDSQMSGSLSPTWLEFFKFNFLQGEVPSLGFTRHSGLPSILGPFVVLLPLGYFARETRPLTNALTFYLILYSFIPHKEIRFLLPAAPLVFTICGSVINSVLYEKKNNTSRMAWFLDKCLKTGIVLFIALNLGATIFLGFYHQKHFLNRFLRWINLVHIHHPNVELQYYICAPQTIPAVVQGRSIHSTQWLLNSDLEADITNKLKLLSPHFILAFGEYVPKILKAFEKNNHSYHICQSYAHTDVGDFARTVEVLCKS</sequence>
<name>A0A1D2M6S7_ORCCI</name>
<evidence type="ECO:0000256" key="2">
    <source>
        <dbReference type="ARBA" id="ARBA00022676"/>
    </source>
</evidence>
<keyword evidence="5 8" id="KW-0256">Endoplasmic reticulum</keyword>
<dbReference type="EC" id="2.4.1.-" evidence="8"/>
<evidence type="ECO:0000256" key="1">
    <source>
        <dbReference type="ARBA" id="ARBA00004477"/>
    </source>
</evidence>
<evidence type="ECO:0000256" key="5">
    <source>
        <dbReference type="ARBA" id="ARBA00022824"/>
    </source>
</evidence>
<evidence type="ECO:0000256" key="3">
    <source>
        <dbReference type="ARBA" id="ARBA00022679"/>
    </source>
</evidence>
<gene>
    <name evidence="9" type="ORF">Ocin01_18018</name>
</gene>
<evidence type="ECO:0000256" key="7">
    <source>
        <dbReference type="ARBA" id="ARBA00023136"/>
    </source>
</evidence>
<dbReference type="GO" id="GO:0000026">
    <property type="term" value="F:alpha-1,2-mannosyltransferase activity"/>
    <property type="evidence" value="ECO:0007669"/>
    <property type="project" value="TreeGrafter"/>
</dbReference>
<dbReference type="InterPro" id="IPR005599">
    <property type="entry name" value="GPI_mannosylTrfase"/>
</dbReference>
<keyword evidence="4 8" id="KW-0812">Transmembrane</keyword>
<accession>A0A1D2M6S7</accession>
<keyword evidence="3 9" id="KW-0808">Transferase</keyword>
<evidence type="ECO:0000256" key="4">
    <source>
        <dbReference type="ARBA" id="ARBA00022692"/>
    </source>
</evidence>
<comment type="similarity">
    <text evidence="8">Belongs to the glycosyltransferase 22 family.</text>
</comment>
<organism evidence="9 10">
    <name type="scientific">Orchesella cincta</name>
    <name type="common">Springtail</name>
    <name type="synonym">Podura cincta</name>
    <dbReference type="NCBI Taxonomy" id="48709"/>
    <lineage>
        <taxon>Eukaryota</taxon>
        <taxon>Metazoa</taxon>
        <taxon>Ecdysozoa</taxon>
        <taxon>Arthropoda</taxon>
        <taxon>Hexapoda</taxon>
        <taxon>Collembola</taxon>
        <taxon>Entomobryomorpha</taxon>
        <taxon>Entomobryoidea</taxon>
        <taxon>Orchesellidae</taxon>
        <taxon>Orchesellinae</taxon>
        <taxon>Orchesella</taxon>
    </lineage>
</organism>
<keyword evidence="7 8" id="KW-0472">Membrane</keyword>
<evidence type="ECO:0000256" key="8">
    <source>
        <dbReference type="RuleBase" id="RU363075"/>
    </source>
</evidence>
<comment type="caution">
    <text evidence="8">Lacks conserved residue(s) required for the propagation of feature annotation.</text>
</comment>
<feature type="transmembrane region" description="Helical" evidence="8">
    <location>
        <begin position="325"/>
        <end position="346"/>
    </location>
</feature>
<dbReference type="STRING" id="48709.A0A1D2M6S7"/>
<evidence type="ECO:0000256" key="6">
    <source>
        <dbReference type="ARBA" id="ARBA00022989"/>
    </source>
</evidence>
<dbReference type="Pfam" id="PF03901">
    <property type="entry name" value="Glyco_transf_22"/>
    <property type="match status" value="1"/>
</dbReference>
<comment type="caution">
    <text evidence="9">The sequence shown here is derived from an EMBL/GenBank/DDBJ whole genome shotgun (WGS) entry which is preliminary data.</text>
</comment>
<dbReference type="Proteomes" id="UP000094527">
    <property type="component" value="Unassembled WGS sequence"/>
</dbReference>
<proteinExistence type="inferred from homology"/>
<dbReference type="GO" id="GO:0006506">
    <property type="term" value="P:GPI anchor biosynthetic process"/>
    <property type="evidence" value="ECO:0007669"/>
    <property type="project" value="TreeGrafter"/>
</dbReference>
<feature type="transmembrane region" description="Helical" evidence="8">
    <location>
        <begin position="366"/>
        <end position="385"/>
    </location>
</feature>
<reference evidence="9 10" key="1">
    <citation type="journal article" date="2016" name="Genome Biol. Evol.">
        <title>Gene Family Evolution Reflects Adaptation to Soil Environmental Stressors in the Genome of the Collembolan Orchesella cincta.</title>
        <authorList>
            <person name="Faddeeva-Vakhrusheva A."/>
            <person name="Derks M.F."/>
            <person name="Anvar S.Y."/>
            <person name="Agamennone V."/>
            <person name="Suring W."/>
            <person name="Smit S."/>
            <person name="van Straalen N.M."/>
            <person name="Roelofs D."/>
        </authorList>
    </citation>
    <scope>NUCLEOTIDE SEQUENCE [LARGE SCALE GENOMIC DNA]</scope>
    <source>
        <tissue evidence="9">Mixed pool</tissue>
    </source>
</reference>